<dbReference type="STRING" id="862517.HMPREF9225_1929"/>
<keyword evidence="8 9" id="KW-0472">Membrane</keyword>
<name>E0NP40_9FIRM</name>
<dbReference type="HAMAP" id="MF_01129">
    <property type="entry name" value="PPase_energized_pump"/>
    <property type="match status" value="1"/>
</dbReference>
<dbReference type="Pfam" id="PF03030">
    <property type="entry name" value="H_PPase"/>
    <property type="match status" value="1"/>
</dbReference>
<evidence type="ECO:0000256" key="6">
    <source>
        <dbReference type="ARBA" id="ARBA00022989"/>
    </source>
</evidence>
<comment type="cofactor">
    <cofactor evidence="9">
        <name>Mg(2+)</name>
        <dbReference type="ChEBI" id="CHEBI:18420"/>
    </cofactor>
</comment>
<dbReference type="eggNOG" id="COG3808">
    <property type="taxonomic scope" value="Bacteria"/>
</dbReference>
<comment type="function">
    <text evidence="9">Sodium pump that utilizes the energy of pyrophosphate hydrolysis as the driving force for Na(+) movement across the membrane.</text>
</comment>
<accession>E0NP40</accession>
<feature type="transmembrane region" description="Helical" evidence="9">
    <location>
        <begin position="224"/>
        <end position="242"/>
    </location>
</feature>
<feature type="transmembrane region" description="Helical" evidence="9">
    <location>
        <begin position="484"/>
        <end position="507"/>
    </location>
</feature>
<feature type="transmembrane region" description="Helical" evidence="9">
    <location>
        <begin position="121"/>
        <end position="147"/>
    </location>
</feature>
<keyword evidence="6 9" id="KW-1133">Transmembrane helix</keyword>
<evidence type="ECO:0000256" key="3">
    <source>
        <dbReference type="ARBA" id="ARBA00022692"/>
    </source>
</evidence>
<comment type="caution">
    <text evidence="9">Lacks conserved residue(s) required for the propagation of feature annotation.</text>
</comment>
<dbReference type="NCBIfam" id="NF001960">
    <property type="entry name" value="PRK00733.3-5"/>
    <property type="match status" value="1"/>
</dbReference>
<feature type="transmembrane region" description="Helical" evidence="9">
    <location>
        <begin position="349"/>
        <end position="377"/>
    </location>
</feature>
<feature type="transmembrane region" description="Helical" evidence="9">
    <location>
        <begin position="56"/>
        <end position="72"/>
    </location>
</feature>
<gene>
    <name evidence="9 10" type="primary">hppA</name>
    <name evidence="10" type="ORF">HMPREF9225_1929</name>
</gene>
<evidence type="ECO:0000256" key="4">
    <source>
        <dbReference type="ARBA" id="ARBA00022842"/>
    </source>
</evidence>
<keyword evidence="3 9" id="KW-0812">Transmembrane</keyword>
<comment type="similarity">
    <text evidence="9">Belongs to the H(+)-translocating pyrophosphatase (TC 3.A.10) family. K(+)-stimulated subfamily.</text>
</comment>
<feature type="site" description="Determinant of potassium dependence" evidence="9">
    <location>
        <position position="447"/>
    </location>
</feature>
<dbReference type="GO" id="GO:0005886">
    <property type="term" value="C:plasma membrane"/>
    <property type="evidence" value="ECO:0007669"/>
    <property type="project" value="UniProtKB-SubCell"/>
</dbReference>
<dbReference type="GO" id="GO:0004427">
    <property type="term" value="F:inorganic diphosphate phosphatase activity"/>
    <property type="evidence" value="ECO:0007669"/>
    <property type="project" value="UniProtKB-UniRule"/>
</dbReference>
<evidence type="ECO:0000256" key="7">
    <source>
        <dbReference type="ARBA" id="ARBA00023065"/>
    </source>
</evidence>
<dbReference type="OrthoDB" id="9808652at2"/>
<dbReference type="GO" id="GO:0000287">
    <property type="term" value="F:magnesium ion binding"/>
    <property type="evidence" value="ECO:0007669"/>
    <property type="project" value="UniProtKB-UniRule"/>
</dbReference>
<comment type="activity regulation">
    <text evidence="9">Requires K(+) for maximal activity.</text>
</comment>
<dbReference type="HOGENOM" id="CLU_008743_3_1_9"/>
<evidence type="ECO:0000313" key="11">
    <source>
        <dbReference type="Proteomes" id="UP000003280"/>
    </source>
</evidence>
<dbReference type="GO" id="GO:0009678">
    <property type="term" value="F:diphosphate hydrolysis-driven proton transmembrane transporter activity"/>
    <property type="evidence" value="ECO:0007669"/>
    <property type="project" value="UniProtKB-UniRule"/>
</dbReference>
<comment type="caution">
    <text evidence="10">The sequence shown here is derived from an EMBL/GenBank/DDBJ whole genome shotgun (WGS) entry which is preliminary data.</text>
</comment>
<evidence type="ECO:0000313" key="10">
    <source>
        <dbReference type="EMBL" id="EFM24508.1"/>
    </source>
</evidence>
<feature type="transmembrane region" description="Helical" evidence="9">
    <location>
        <begin position="582"/>
        <end position="600"/>
    </location>
</feature>
<keyword evidence="11" id="KW-1185">Reference proteome</keyword>
<feature type="transmembrane region" description="Helical" evidence="9">
    <location>
        <begin position="6"/>
        <end position="26"/>
    </location>
</feature>
<dbReference type="AlphaFoldDB" id="E0NP40"/>
<dbReference type="EC" id="7.2.3.1" evidence="9"/>
<organism evidence="10 11">
    <name type="scientific">Peptoniphilus duerdenii ATCC BAA-1640</name>
    <dbReference type="NCBI Taxonomy" id="862517"/>
    <lineage>
        <taxon>Bacteria</taxon>
        <taxon>Bacillati</taxon>
        <taxon>Bacillota</taxon>
        <taxon>Tissierellia</taxon>
        <taxon>Tissierellales</taxon>
        <taxon>Peptoniphilaceae</taxon>
        <taxon>Peptoniphilus</taxon>
    </lineage>
</organism>
<feature type="transmembrane region" description="Helical" evidence="9">
    <location>
        <begin position="453"/>
        <end position="472"/>
    </location>
</feature>
<feature type="transmembrane region" description="Helical" evidence="9">
    <location>
        <begin position="643"/>
        <end position="666"/>
    </location>
</feature>
<keyword evidence="5 9" id="KW-1278">Translocase</keyword>
<comment type="catalytic activity">
    <reaction evidence="9">
        <text>Na(+)(in) + diphosphate + H2O = Na(+)(out) + 2 phosphate + H(+)</text>
        <dbReference type="Rhea" id="RHEA:57884"/>
        <dbReference type="ChEBI" id="CHEBI:15377"/>
        <dbReference type="ChEBI" id="CHEBI:15378"/>
        <dbReference type="ChEBI" id="CHEBI:29101"/>
        <dbReference type="ChEBI" id="CHEBI:33019"/>
        <dbReference type="ChEBI" id="CHEBI:43474"/>
        <dbReference type="EC" id="7.2.3.1"/>
    </reaction>
</comment>
<feature type="transmembrane region" description="Helical" evidence="9">
    <location>
        <begin position="552"/>
        <end position="570"/>
    </location>
</feature>
<dbReference type="NCBIfam" id="TIGR01104">
    <property type="entry name" value="V_PPase"/>
    <property type="match status" value="1"/>
</dbReference>
<evidence type="ECO:0000256" key="5">
    <source>
        <dbReference type="ARBA" id="ARBA00022967"/>
    </source>
</evidence>
<comment type="subunit">
    <text evidence="9">Homodimer.</text>
</comment>
<evidence type="ECO:0000256" key="8">
    <source>
        <dbReference type="ARBA" id="ARBA00023136"/>
    </source>
</evidence>
<keyword evidence="9" id="KW-0739">Sodium transport</keyword>
<comment type="subcellular location">
    <subcellularLocation>
        <location evidence="9">Cell membrane</location>
        <topology evidence="9">Multi-pass membrane protein</topology>
    </subcellularLocation>
    <subcellularLocation>
        <location evidence="1">Endomembrane system</location>
        <topology evidence="1">Multi-pass membrane protein</topology>
    </subcellularLocation>
</comment>
<reference evidence="10 11" key="1">
    <citation type="submission" date="2010-07" db="EMBL/GenBank/DDBJ databases">
        <authorList>
            <person name="Muzny D."/>
            <person name="Qin X."/>
            <person name="Deng J."/>
            <person name="Jiang H."/>
            <person name="Liu Y."/>
            <person name="Qu J."/>
            <person name="Song X.-Z."/>
            <person name="Zhang L."/>
            <person name="Thornton R."/>
            <person name="Coyle M."/>
            <person name="Francisco L."/>
            <person name="Jackson L."/>
            <person name="Javaid M."/>
            <person name="Korchina V."/>
            <person name="Kovar C."/>
            <person name="Mata R."/>
            <person name="Mathew T."/>
            <person name="Ngo R."/>
            <person name="Nguyen L."/>
            <person name="Nguyen N."/>
            <person name="Okwuonu G."/>
            <person name="Ongeri F."/>
            <person name="Pham C."/>
            <person name="Simmons D."/>
            <person name="Wilczek-Boney K."/>
            <person name="Hale W."/>
            <person name="Jakkamsetti A."/>
            <person name="Pham P."/>
            <person name="Ruth R."/>
            <person name="San Lucas F."/>
            <person name="Warren J."/>
            <person name="Zhang J."/>
            <person name="Zhao Z."/>
            <person name="Zhou C."/>
            <person name="Zhu D."/>
            <person name="Lee S."/>
            <person name="Bess C."/>
            <person name="Blankenburg K."/>
            <person name="Forbes L."/>
            <person name="Fu Q."/>
            <person name="Gubbala S."/>
            <person name="Hirani K."/>
            <person name="Jayaseelan J.C."/>
            <person name="Lara F."/>
            <person name="Munidasa M."/>
            <person name="Palculict T."/>
            <person name="Patil S."/>
            <person name="Pu L.-L."/>
            <person name="Saada N."/>
            <person name="Tang L."/>
            <person name="Weissenberger G."/>
            <person name="Zhu Y."/>
            <person name="Hemphill L."/>
            <person name="Shang Y."/>
            <person name="Youmans B."/>
            <person name="Ayvaz T."/>
            <person name="Ross M."/>
            <person name="Santibanez J."/>
            <person name="Aqrawi P."/>
            <person name="Gross S."/>
            <person name="Joshi V."/>
            <person name="Fowler G."/>
            <person name="Nazareth L."/>
            <person name="Reid J."/>
            <person name="Worley K."/>
            <person name="Petrosino J."/>
            <person name="Highlander S."/>
            <person name="Gibbs R."/>
        </authorList>
    </citation>
    <scope>NUCLEOTIDE SEQUENCE [LARGE SCALE GENOMIC DNA]</scope>
    <source>
        <strain evidence="10 11">ATCC BAA-1640</strain>
    </source>
</reference>
<keyword evidence="2 9" id="KW-0813">Transport</keyword>
<feature type="transmembrane region" description="Helical" evidence="9">
    <location>
        <begin position="280"/>
        <end position="296"/>
    </location>
</feature>
<keyword evidence="9" id="KW-0630">Potassium</keyword>
<dbReference type="EMBL" id="AEEH01000053">
    <property type="protein sequence ID" value="EFM24508.1"/>
    <property type="molecule type" value="Genomic_DNA"/>
</dbReference>
<dbReference type="GO" id="GO:0030955">
    <property type="term" value="F:potassium ion binding"/>
    <property type="evidence" value="ECO:0007669"/>
    <property type="project" value="UniProtKB-UniRule"/>
</dbReference>
<dbReference type="PANTHER" id="PTHR31998">
    <property type="entry name" value="K(+)-INSENSITIVE PYROPHOSPHATE-ENERGIZED PROTON PUMP"/>
    <property type="match status" value="1"/>
</dbReference>
<keyword evidence="7 9" id="KW-0406">Ion transport</keyword>
<evidence type="ECO:0000256" key="2">
    <source>
        <dbReference type="ARBA" id="ARBA00022448"/>
    </source>
</evidence>
<dbReference type="GO" id="GO:0006814">
    <property type="term" value="P:sodium ion transport"/>
    <property type="evidence" value="ECO:0007669"/>
    <property type="project" value="UniProtKB-UniRule"/>
</dbReference>
<dbReference type="GO" id="GO:0012505">
    <property type="term" value="C:endomembrane system"/>
    <property type="evidence" value="ECO:0007669"/>
    <property type="project" value="UniProtKB-SubCell"/>
</dbReference>
<feature type="transmembrane region" description="Helical" evidence="9">
    <location>
        <begin position="308"/>
        <end position="329"/>
    </location>
</feature>
<dbReference type="Proteomes" id="UP000003280">
    <property type="component" value="Unassembled WGS sequence"/>
</dbReference>
<feature type="transmembrane region" description="Helical" evidence="9">
    <location>
        <begin position="249"/>
        <end position="268"/>
    </location>
</feature>
<keyword evidence="4 9" id="KW-0460">Magnesium</keyword>
<evidence type="ECO:0000256" key="9">
    <source>
        <dbReference type="HAMAP-Rule" id="MF_01129"/>
    </source>
</evidence>
<feature type="transmembrane region" description="Helical" evidence="9">
    <location>
        <begin position="389"/>
        <end position="409"/>
    </location>
</feature>
<dbReference type="PIRSF" id="PIRSF001265">
    <property type="entry name" value="H+-PPase"/>
    <property type="match status" value="1"/>
</dbReference>
<dbReference type="InterPro" id="IPR004131">
    <property type="entry name" value="PPase-energised_H-pump"/>
</dbReference>
<keyword evidence="9" id="KW-1003">Cell membrane</keyword>
<protein>
    <recommendedName>
        <fullName evidence="9">Putative K(+)-stimulated pyrophosphate-energized sodium pump</fullName>
        <ecNumber evidence="9">7.2.3.1</ecNumber>
    </recommendedName>
    <alternativeName>
        <fullName evidence="9">Membrane-bound sodium-translocating pyrophosphatase</fullName>
    </alternativeName>
    <alternativeName>
        <fullName evidence="9">Pyrophosphate-energized inorganic pyrophosphatase</fullName>
        <shortName evidence="9">Na(+)-PPase</shortName>
    </alternativeName>
</protein>
<keyword evidence="10" id="KW-0378">Hydrolase</keyword>
<sequence length="667" mass="68321">MDILVIAPVIGVVALLFAFMKASFISKQEPGNDRMKEISGYIQDGAMAFLTREYKALVFFVLALFIVLFIGLKDIKIAICFLCGALFSILAGYVGMKVATKANVRTANAAWKSGLGKALDIAFSGGVVMGMCVVGLGIIGISLAYLLTGKDPTIVTGFSLGASSIALFGRVGGGIYTKAADVGADLVGKVEAGIPEDDPRNPAVIADNVGDNVGDVAGMGADLFESYVGALLSVITLGAVAYQEKGVEFGLIIAAVGIVACIIAAFFVKGDKNPQKALNMGTYIASVVTIAAAAFFSNRIFGEMKPFIPVIIGIVVGLIISKFTEYYTADSYKPVRTIAEESTTGHATNIISGLSVGMMSTVGPIIIIAIGIIASYIGAGGHGSAIHGLYGIALAAVGMLSTAGMTIAVDAYGPIADNAGGIAEMCELPEDVREITDSLDSVGNTTAAIGKGFAIGSAALTALALFVSYINATGLEGIDISKPAVIAATFIGGMLPFAFSALTMAAVGNAASSMIDEVRRQFKEIPGIMEGKATPEYARCVDISTTAALREMIIPGLIAVIVPILVGVCLGPEALGGLQAGALVTGVLMAIFMSNAGGAWDNAKKYIETGAHGGKGSDAHKAAVTGDTVGDPFKDTSGPSLNILIKLITVVSLVFAPLFVKIGGLFL</sequence>
<dbReference type="RefSeq" id="WP_008902704.1">
    <property type="nucleotide sequence ID" value="NZ_GL397071.1"/>
</dbReference>
<proteinExistence type="inferred from homology"/>
<evidence type="ECO:0000256" key="1">
    <source>
        <dbReference type="ARBA" id="ARBA00004127"/>
    </source>
</evidence>
<feature type="transmembrane region" description="Helical" evidence="9">
    <location>
        <begin position="78"/>
        <end position="100"/>
    </location>
</feature>
<keyword evidence="9" id="KW-0915">Sodium</keyword>